<keyword evidence="1" id="KW-0472">Membrane</keyword>
<reference evidence="2 3" key="1">
    <citation type="submission" date="2020-07" db="EMBL/GenBank/DDBJ databases">
        <title>Genomic Encyclopedia of Type Strains, Phase IV (KMG-V): Genome sequencing to study the core and pangenomes of soil and plant-associated prokaryotes.</title>
        <authorList>
            <person name="Whitman W."/>
        </authorList>
    </citation>
    <scope>NUCLEOTIDE SEQUENCE [LARGE SCALE GENOMIC DNA]</scope>
    <source>
        <strain evidence="2 3">X4EP2</strain>
    </source>
</reference>
<dbReference type="EMBL" id="JACCCW010000001">
    <property type="protein sequence ID" value="NYF78932.1"/>
    <property type="molecule type" value="Genomic_DNA"/>
</dbReference>
<evidence type="ECO:0000313" key="3">
    <source>
        <dbReference type="Proteomes" id="UP000589520"/>
    </source>
</evidence>
<protein>
    <recommendedName>
        <fullName evidence="4">Zinc ribbon domain-containing protein</fullName>
    </recommendedName>
</protein>
<dbReference type="RefSeq" id="WP_179488760.1">
    <property type="nucleotide sequence ID" value="NZ_JACCCW010000001.1"/>
</dbReference>
<evidence type="ECO:0000313" key="2">
    <source>
        <dbReference type="EMBL" id="NYF78932.1"/>
    </source>
</evidence>
<gene>
    <name evidence="2" type="ORF">HDF17_001219</name>
</gene>
<keyword evidence="1" id="KW-0812">Transmembrane</keyword>
<keyword evidence="3" id="KW-1185">Reference proteome</keyword>
<accession>A0A7Y9PFN8</accession>
<evidence type="ECO:0000256" key="1">
    <source>
        <dbReference type="SAM" id="Phobius"/>
    </source>
</evidence>
<organism evidence="2 3">
    <name type="scientific">Granulicella arctica</name>
    <dbReference type="NCBI Taxonomy" id="940613"/>
    <lineage>
        <taxon>Bacteria</taxon>
        <taxon>Pseudomonadati</taxon>
        <taxon>Acidobacteriota</taxon>
        <taxon>Terriglobia</taxon>
        <taxon>Terriglobales</taxon>
        <taxon>Acidobacteriaceae</taxon>
        <taxon>Granulicella</taxon>
    </lineage>
</organism>
<feature type="transmembrane region" description="Helical" evidence="1">
    <location>
        <begin position="130"/>
        <end position="153"/>
    </location>
</feature>
<feature type="transmembrane region" description="Helical" evidence="1">
    <location>
        <begin position="198"/>
        <end position="224"/>
    </location>
</feature>
<name>A0A7Y9PFN8_9BACT</name>
<feature type="transmembrane region" description="Helical" evidence="1">
    <location>
        <begin position="90"/>
        <end position="109"/>
    </location>
</feature>
<dbReference type="AlphaFoldDB" id="A0A7Y9PFN8"/>
<proteinExistence type="predicted"/>
<feature type="transmembrane region" description="Helical" evidence="1">
    <location>
        <begin position="65"/>
        <end position="84"/>
    </location>
</feature>
<evidence type="ECO:0008006" key="4">
    <source>
        <dbReference type="Google" id="ProtNLM"/>
    </source>
</evidence>
<comment type="caution">
    <text evidence="2">The sequence shown here is derived from an EMBL/GenBank/DDBJ whole genome shotgun (WGS) entry which is preliminary data.</text>
</comment>
<keyword evidence="1" id="KW-1133">Transmembrane helix</keyword>
<dbReference type="Proteomes" id="UP000589520">
    <property type="component" value="Unassembled WGS sequence"/>
</dbReference>
<sequence>MRATCHRCGGDLPTGDGLSPFCPHCGAPQLFLSESYLADQLESVSSADTTGALPPPLPRQVDWKVALRCAFLVAAIAAVLSVIGLRVPGISFLSTIWILTASMSTLALYQHRRPRAWMDAGVGARVGLTTGLALIVTVGLALAIAGVVARFGLHSMAGFDADFAQILAQSRQTAAASAAQAAPEVVKLYDLPEFQAGIVLASLTISAIFLLIFSAFGGALGGMLRNRRHARP</sequence>